<evidence type="ECO:0000259" key="2">
    <source>
        <dbReference type="Pfam" id="PF20041"/>
    </source>
</evidence>
<gene>
    <name evidence="3" type="ORF">ECE50_014795</name>
</gene>
<comment type="caution">
    <text evidence="3">The sequence shown here is derived from an EMBL/GenBank/DDBJ whole genome shotgun (WGS) entry which is preliminary data.</text>
</comment>
<reference evidence="3" key="1">
    <citation type="submission" date="2020-05" db="EMBL/GenBank/DDBJ databases">
        <title>Chitinophaga laudate sp. nov., isolated from a tropical peat swamp.</title>
        <authorList>
            <person name="Goh C.B.S."/>
            <person name="Lee M.S."/>
            <person name="Parimannan S."/>
            <person name="Pasbakhsh P."/>
            <person name="Yule C.M."/>
            <person name="Rajandas H."/>
            <person name="Loke S."/>
            <person name="Croft L."/>
            <person name="Tan J.B.L."/>
        </authorList>
    </citation>
    <scope>NUCLEOTIDE SEQUENCE</scope>
    <source>
        <strain evidence="3">Mgbs1</strain>
    </source>
</reference>
<dbReference type="Pfam" id="PF20041">
    <property type="entry name" value="DUF6443"/>
    <property type="match status" value="1"/>
</dbReference>
<accession>A0A9Q5D7N9</accession>
<name>A0A9Q5D7N9_9BACT</name>
<dbReference type="Gene3D" id="2.180.10.10">
    <property type="entry name" value="RHS repeat-associated core"/>
    <property type="match status" value="1"/>
</dbReference>
<feature type="signal peptide" evidence="1">
    <location>
        <begin position="1"/>
        <end position="28"/>
    </location>
</feature>
<dbReference type="Proteomes" id="UP000281028">
    <property type="component" value="Unassembled WGS sequence"/>
</dbReference>
<dbReference type="SUPFAM" id="SSF49899">
    <property type="entry name" value="Concanavalin A-like lectins/glucanases"/>
    <property type="match status" value="1"/>
</dbReference>
<dbReference type="GO" id="GO:0004553">
    <property type="term" value="F:hydrolase activity, hydrolyzing O-glycosyl compounds"/>
    <property type="evidence" value="ECO:0007669"/>
    <property type="project" value="UniProtKB-ARBA"/>
</dbReference>
<dbReference type="PANTHER" id="PTHR32305">
    <property type="match status" value="1"/>
</dbReference>
<evidence type="ECO:0000313" key="3">
    <source>
        <dbReference type="EMBL" id="NSL88113.1"/>
    </source>
</evidence>
<organism evidence="3 4">
    <name type="scientific">Chitinophaga solisilvae</name>
    <dbReference type="NCBI Taxonomy" id="1233460"/>
    <lineage>
        <taxon>Bacteria</taxon>
        <taxon>Pseudomonadati</taxon>
        <taxon>Bacteroidota</taxon>
        <taxon>Chitinophagia</taxon>
        <taxon>Chitinophagales</taxon>
        <taxon>Chitinophagaceae</taxon>
        <taxon>Chitinophaga</taxon>
    </lineage>
</organism>
<proteinExistence type="predicted"/>
<dbReference type="InterPro" id="IPR045619">
    <property type="entry name" value="DUF6443"/>
</dbReference>
<keyword evidence="1" id="KW-0732">Signal</keyword>
<dbReference type="InterPro" id="IPR050708">
    <property type="entry name" value="T6SS_VgrG/RHS"/>
</dbReference>
<feature type="domain" description="DUF6443" evidence="2">
    <location>
        <begin position="331"/>
        <end position="405"/>
    </location>
</feature>
<evidence type="ECO:0000313" key="4">
    <source>
        <dbReference type="Proteomes" id="UP000281028"/>
    </source>
</evidence>
<dbReference type="GO" id="GO:0005975">
    <property type="term" value="P:carbohydrate metabolic process"/>
    <property type="evidence" value="ECO:0007669"/>
    <property type="project" value="UniProtKB-ARBA"/>
</dbReference>
<keyword evidence="4" id="KW-1185">Reference proteome</keyword>
<dbReference type="PANTHER" id="PTHR32305:SF15">
    <property type="entry name" value="PROTEIN RHSA-RELATED"/>
    <property type="match status" value="1"/>
</dbReference>
<feature type="chain" id="PRO_5040207716" description="DUF6443 domain-containing protein" evidence="1">
    <location>
        <begin position="29"/>
        <end position="2646"/>
    </location>
</feature>
<dbReference type="InterPro" id="IPR013320">
    <property type="entry name" value="ConA-like_dom_sf"/>
</dbReference>
<sequence length="2646" mass="295039">MISLYYQLRIFFISLLACLFLCHMSAKAGVEPYEQKLQGKLKKGDTLIVKDEKFENPAYDWKNIRNYGVVNTIVFRINRDTQLVFKQSFSCKLDMKVEYWSKPDQDIPITLQHVPLTINYDTAAGAVYQEAAQYDFKNAYKVKITINDISSKELKELPAAFILSAQVVVNRDYLPEKKKSTANRAFAAGAAADQVPMAGAAPPAAPKDVTVSWDPESPFNYDFEWTFIDEESDNGRKIIAAGSNITPALLTPMFRNNSSRVTVQTNMYAVPLIHEYKYLLVRHRIVTEANGLRTESPWVYDGKVNGQPIPGLLALTTFWHEQGLNWQYNASYAEEGKRKEVISYFDGSMHNRQTVTYNNSDGVTVAQENVYDVYGRPVANILPAPLETNNIQYFRDLHMAGTKTYSAANVFKGLTGNCIGAPDPLNTTAGAGKYYSKENGFAQNKFRSFIPDAGGLPLAVTSYTADNTGRISTQGGVGPFLQPNADPLKNRATRYYYGKPEQWELDRIFGNDVGVASHYLKNMVVDPNGQISINYQNAAGKTIATAMTGTNPDTSQVALESRPPAIRSRIPLLQPERFVFDEQLLKLSATTTYLSSTAGVLDSLRINVPAIIKKYEEKGVTICSNCYYDLTVTVLDDCNKKLAEVKTKEIGKKLPDCTALADFNDLLTFRVDKIGEYYITYELALSRNVIDDYANDFVARNTNLRTEFQFVLDQLKRENFTGCFSECVSCKSALGAKADFVAALRQRVIEGGANITGQETVLNTWAAELYDALYANCQAVRASCLQSPCDRLKKQLLEDITPGGQYALFTPEGQPLEPEINVISNNWTKVFRGPDAIEEEITMEDGTKIMTNSQSCTLAILVKYWKKEWSNAFLMAHPEFCGLEYCNSISTYKSWDDKLEKIYNTAADIPSLKPGLQYSYTDGAWLMAADKFFASGAPGANYAAEFKADLDNYSKNIFGKQDVVKNLSGVVDFLLYCADSTGNTNQNQNLSSAIRWNQCTPVAACRVPDREWMMYLQKYVQLKERLYRKLQDLGPCKGKCPVGMPPGKPEPNVRTCNNVSVDDFFIMSDEMEGARMRWVATIRDGVDLADGIYVTLNVTFRMPGNIGNVGGSFNLSSTNRTSYTYVDPQADLEVVLISCHGGATCPTVYASKKSRLNKIDYTEKANENTSSLIREAEVALQNQLYPSCMANADKLIARLTGLTPQQRADMRNKLIEVCMAGGDKEHIFGSSSVHPDKVATAPYRDYEAVLKSYSIPFSMDYNPWLQDVLTPYQVKNQSVAVIISNTNAAICNRLTALKQEQASTQPGMTFFNYLKSKYGGAMNISAADLAALEKGCANCRYLLDRSLKLPVFLDGNATGCIAKQAFTDAETALKAAFGGTVNTGHANYQEVYRNFMNQRWGFTLAFSDYDKYRVKLQSSPNEVLCNQPVYDVVQANPYQCMYDLIDAAVESGRRMYGEYIDSVKRDFRNQYVSICGKAKPRVDLHTSQQNYHYTLYYYDQGGLLLRTVPPEGVDIIQDQWRLDNITRARNADLSSCNFNGPLSNTDEAAALEALATGTTGANKAVEMWMYSENGSGAQVITPGGNNKVYFYLCQKGNFLDVAIYKLTYPSQTTVEIVGSNLFSLNVSSIQPLNPFTHVVFQGADLSDDTKPFSVFINGRSFTPVNNPAFGGCGWEITAGTTNATFTKDLSQIKQLRVYNRALTTAEIAANAKEMCMGMASAYSTGLMKDILVWGRFNTPTPGSVTTMPGSTVEVQQNPIYPKHRLSADYAYNSLGQAVQQHSADGGMNFFWYDAKGRLVASRNQKQSSLGKHSFTTYDDLSRITAVGEKTGGNIPAAPAFLKDNEVSTFLNSGTDGMITRTYYDMPRLSAEQENLWKRVSASVYEETKGTEEQTTYYSYDAVGNVKTLWQKVFGLSEMKKLEYNYDLASGKVNAVRYQYGKPDQFFYNYEYDAENKLKLATNGVSHKGDGWKINQGKPAATYQYYLHGPLARTDIGVGVQGIDYAYTLQGWLKGINGSHLNPNTDMGKDGISGSSFAPDIMAYSLNYFDGDYKPIEPAATNFSLKYTPAANDITGWQLFNGNISHSTVALSKFKSGAPVGYSYRYDQLNRLVRMRQHELTAGTTNWGLAQVVRDFHEDIRYDGNGNILSYFRNGTRDTSLPMDDMTYHYPRDGAGNLQSNRLRHITDMVDPDIYKNDIDGMEADNYIYDEIGNLIKDKSAKITVNWNVYGKIQSILFDGGSSLVYKYDPSGNRVYKEYKNKGVTTTIITKTWYIRDPQGNPLAVYSDNGSGSTVYWKEQHLYGSSRVGMWSPNMSLSTNTAVQLWGQSNLLSYELTNHLGNVMGTISDTKTITSMTDYAPFGMQLSTRAWSLGTDRYRYGFNGQERSDEIKGEGNSYTAKFWEYDPRAGRRWNLDPTPTIGISEYSTFRNNPISYTDVYGDTAVLNMGKNDEMRYVGGSWISTANRSAVNIANIKDANIKRLASDYNTLNGIADFNMVTSIINRKKNIVNLIGGGGPNTQGSETAAVKYFSELASGIQTPQIDVHSIANDPQDKTLFEGKKSHAVPTYIALGHELGHVWDILTNSPRAFNFTQAPNVSPNISYSEKNAMYWENVLRIHGNLPLRLYYNNNQGVLEFPANVNFGEDK</sequence>
<dbReference type="EMBL" id="RIAR02000001">
    <property type="protein sequence ID" value="NSL88113.1"/>
    <property type="molecule type" value="Genomic_DNA"/>
</dbReference>
<protein>
    <recommendedName>
        <fullName evidence="2">DUF6443 domain-containing protein</fullName>
    </recommendedName>
</protein>
<evidence type="ECO:0000256" key="1">
    <source>
        <dbReference type="SAM" id="SignalP"/>
    </source>
</evidence>